<accession>A0A811U7S7</accession>
<sequence length="184" mass="21319">MSKMHQVLLCVWWDWQGIIYYELLPSSQTLYSALCCQQLDRLKAALMQKRSSLINRGRIVFHQDNARRHTSLTTRSKFQALGWEVRIHPLYSTDLAPSNYDLFPYMANALNGEKLASREACENWVSELFAHSDAAFYERGISKLASRWQQVYEQNFLLNLSYSAAILKLTLTISLCCVQISTFH</sequence>
<organism evidence="1 2">
    <name type="scientific">Ceratitis capitata</name>
    <name type="common">Mediterranean fruit fly</name>
    <name type="synonym">Tephritis capitata</name>
    <dbReference type="NCBI Taxonomy" id="7213"/>
    <lineage>
        <taxon>Eukaryota</taxon>
        <taxon>Metazoa</taxon>
        <taxon>Ecdysozoa</taxon>
        <taxon>Arthropoda</taxon>
        <taxon>Hexapoda</taxon>
        <taxon>Insecta</taxon>
        <taxon>Pterygota</taxon>
        <taxon>Neoptera</taxon>
        <taxon>Endopterygota</taxon>
        <taxon>Diptera</taxon>
        <taxon>Brachycera</taxon>
        <taxon>Muscomorpha</taxon>
        <taxon>Tephritoidea</taxon>
        <taxon>Tephritidae</taxon>
        <taxon>Ceratitis</taxon>
        <taxon>Ceratitis</taxon>
    </lineage>
</organism>
<dbReference type="GO" id="GO:0000014">
    <property type="term" value="F:single-stranded DNA endodeoxyribonuclease activity"/>
    <property type="evidence" value="ECO:0007669"/>
    <property type="project" value="TreeGrafter"/>
</dbReference>
<evidence type="ECO:0000313" key="2">
    <source>
        <dbReference type="Proteomes" id="UP000606786"/>
    </source>
</evidence>
<dbReference type="GO" id="GO:0000729">
    <property type="term" value="P:DNA double-strand break processing"/>
    <property type="evidence" value="ECO:0007669"/>
    <property type="project" value="TreeGrafter"/>
</dbReference>
<dbReference type="Pfam" id="PF01359">
    <property type="entry name" value="Transposase_1"/>
    <property type="match status" value="1"/>
</dbReference>
<dbReference type="PANTHER" id="PTHR46060">
    <property type="entry name" value="MARINER MOS1 TRANSPOSASE-LIKE PROTEIN"/>
    <property type="match status" value="1"/>
</dbReference>
<dbReference type="AlphaFoldDB" id="A0A811U7S7"/>
<keyword evidence="2" id="KW-1185">Reference proteome</keyword>
<protein>
    <submittedName>
        <fullName evidence="1">(Mediterranean fruit fly) hypothetical protein</fullName>
    </submittedName>
</protein>
<dbReference type="GO" id="GO:0003690">
    <property type="term" value="F:double-stranded DNA binding"/>
    <property type="evidence" value="ECO:0007669"/>
    <property type="project" value="TreeGrafter"/>
</dbReference>
<dbReference type="GO" id="GO:0035861">
    <property type="term" value="C:site of double-strand break"/>
    <property type="evidence" value="ECO:0007669"/>
    <property type="project" value="TreeGrafter"/>
</dbReference>
<reference evidence="1" key="1">
    <citation type="submission" date="2020-11" db="EMBL/GenBank/DDBJ databases">
        <authorList>
            <person name="Whitehead M."/>
        </authorList>
    </citation>
    <scope>NUCLEOTIDE SEQUENCE</scope>
    <source>
        <strain evidence="1">EGII</strain>
    </source>
</reference>
<proteinExistence type="predicted"/>
<dbReference type="GO" id="GO:0005634">
    <property type="term" value="C:nucleus"/>
    <property type="evidence" value="ECO:0007669"/>
    <property type="project" value="TreeGrafter"/>
</dbReference>
<dbReference type="GO" id="GO:0046975">
    <property type="term" value="F:histone H3K36 methyltransferase activity"/>
    <property type="evidence" value="ECO:0007669"/>
    <property type="project" value="TreeGrafter"/>
</dbReference>
<dbReference type="GO" id="GO:0044774">
    <property type="term" value="P:mitotic DNA integrity checkpoint signaling"/>
    <property type="evidence" value="ECO:0007669"/>
    <property type="project" value="TreeGrafter"/>
</dbReference>
<dbReference type="PANTHER" id="PTHR46060:SF2">
    <property type="entry name" value="HISTONE-LYSINE N-METHYLTRANSFERASE SETMAR"/>
    <property type="match status" value="1"/>
</dbReference>
<dbReference type="GO" id="GO:0044547">
    <property type="term" value="F:DNA topoisomerase binding"/>
    <property type="evidence" value="ECO:0007669"/>
    <property type="project" value="TreeGrafter"/>
</dbReference>
<dbReference type="GO" id="GO:0003697">
    <property type="term" value="F:single-stranded DNA binding"/>
    <property type="evidence" value="ECO:0007669"/>
    <property type="project" value="TreeGrafter"/>
</dbReference>
<dbReference type="GO" id="GO:0031297">
    <property type="term" value="P:replication fork processing"/>
    <property type="evidence" value="ECO:0007669"/>
    <property type="project" value="TreeGrafter"/>
</dbReference>
<dbReference type="GO" id="GO:0015074">
    <property type="term" value="P:DNA integration"/>
    <property type="evidence" value="ECO:0007669"/>
    <property type="project" value="TreeGrafter"/>
</dbReference>
<dbReference type="OrthoDB" id="8056906at2759"/>
<dbReference type="GO" id="GO:0042800">
    <property type="term" value="F:histone H3K4 methyltransferase activity"/>
    <property type="evidence" value="ECO:0007669"/>
    <property type="project" value="TreeGrafter"/>
</dbReference>
<dbReference type="Gene3D" id="3.30.420.10">
    <property type="entry name" value="Ribonuclease H-like superfamily/Ribonuclease H"/>
    <property type="match status" value="1"/>
</dbReference>
<dbReference type="InterPro" id="IPR036397">
    <property type="entry name" value="RNaseH_sf"/>
</dbReference>
<dbReference type="GO" id="GO:0006303">
    <property type="term" value="P:double-strand break repair via nonhomologous end joining"/>
    <property type="evidence" value="ECO:0007669"/>
    <property type="project" value="TreeGrafter"/>
</dbReference>
<dbReference type="Proteomes" id="UP000606786">
    <property type="component" value="Unassembled WGS sequence"/>
</dbReference>
<dbReference type="GO" id="GO:0000793">
    <property type="term" value="C:condensed chromosome"/>
    <property type="evidence" value="ECO:0007669"/>
    <property type="project" value="TreeGrafter"/>
</dbReference>
<gene>
    <name evidence="1" type="ORF">CCAP1982_LOCUS4031</name>
</gene>
<comment type="caution">
    <text evidence="1">The sequence shown here is derived from an EMBL/GenBank/DDBJ whole genome shotgun (WGS) entry which is preliminary data.</text>
</comment>
<evidence type="ECO:0000313" key="1">
    <source>
        <dbReference type="EMBL" id="CAD6995312.1"/>
    </source>
</evidence>
<dbReference type="InterPro" id="IPR052709">
    <property type="entry name" value="Transposase-MT_Hybrid"/>
</dbReference>
<dbReference type="InterPro" id="IPR001888">
    <property type="entry name" value="Transposase_1"/>
</dbReference>
<name>A0A811U7S7_CERCA</name>
<dbReference type="EMBL" id="CAJHJT010000001">
    <property type="protein sequence ID" value="CAD6995312.1"/>
    <property type="molecule type" value="Genomic_DNA"/>
</dbReference>